<evidence type="ECO:0000256" key="2">
    <source>
        <dbReference type="ARBA" id="ARBA00022679"/>
    </source>
</evidence>
<gene>
    <name evidence="5" type="ORF">UW55_C0001G0025</name>
</gene>
<dbReference type="PANTHER" id="PTHR43464">
    <property type="entry name" value="METHYLTRANSFERASE"/>
    <property type="match status" value="1"/>
</dbReference>
<dbReference type="GO" id="GO:0008757">
    <property type="term" value="F:S-adenosylmethionine-dependent methyltransferase activity"/>
    <property type="evidence" value="ECO:0007669"/>
    <property type="project" value="InterPro"/>
</dbReference>
<keyword evidence="2" id="KW-0808">Transferase</keyword>
<protein>
    <recommendedName>
        <fullName evidence="4">Methyltransferase type 11 domain-containing protein</fullName>
    </recommendedName>
</protein>
<dbReference type="Gene3D" id="3.40.50.150">
    <property type="entry name" value="Vaccinia Virus protein VP39"/>
    <property type="match status" value="1"/>
</dbReference>
<dbReference type="InterPro" id="IPR013216">
    <property type="entry name" value="Methyltransf_11"/>
</dbReference>
<accession>A0A0G1L543</accession>
<evidence type="ECO:0000256" key="3">
    <source>
        <dbReference type="ARBA" id="ARBA00022691"/>
    </source>
</evidence>
<evidence type="ECO:0000259" key="4">
    <source>
        <dbReference type="Pfam" id="PF08241"/>
    </source>
</evidence>
<dbReference type="PANTHER" id="PTHR43464:SF19">
    <property type="entry name" value="UBIQUINONE BIOSYNTHESIS O-METHYLTRANSFERASE, MITOCHONDRIAL"/>
    <property type="match status" value="1"/>
</dbReference>
<sequence length="239" mass="26784">MDFNQYQYEDMAVRPDDPYANAKYQIIIDYLKNEKRLKILNAGCGSGELSFLLARAGHEVLGVDPAPEYIELAKRQAAASGALCKFQVSSIEDFSDSESFDCVIATDVLEHIKDGQAAANKLARFARSGGRLILTVPAMQSLFGFHDEELGHFRRYSRSQLKKLILKTRLIKIEKIRYFGFTLIPVCILFSKILRRSYPVAAFGEARTARAAVLKILLALDKNLPMPFGTSLILFGRRG</sequence>
<comment type="caution">
    <text evidence="5">The sequence shown here is derived from an EMBL/GenBank/DDBJ whole genome shotgun (WGS) entry which is preliminary data.</text>
</comment>
<feature type="domain" description="Methyltransferase type 11" evidence="4">
    <location>
        <begin position="40"/>
        <end position="134"/>
    </location>
</feature>
<evidence type="ECO:0000256" key="1">
    <source>
        <dbReference type="ARBA" id="ARBA00022603"/>
    </source>
</evidence>
<dbReference type="GO" id="GO:0032259">
    <property type="term" value="P:methylation"/>
    <property type="evidence" value="ECO:0007669"/>
    <property type="project" value="UniProtKB-KW"/>
</dbReference>
<name>A0A0G1L543_9BACT</name>
<dbReference type="AlphaFoldDB" id="A0A0G1L543"/>
<dbReference type="EMBL" id="LCIT01000001">
    <property type="protein sequence ID" value="KKT63732.1"/>
    <property type="molecule type" value="Genomic_DNA"/>
</dbReference>
<keyword evidence="3" id="KW-0949">S-adenosyl-L-methionine</keyword>
<evidence type="ECO:0000313" key="5">
    <source>
        <dbReference type="EMBL" id="KKT63732.1"/>
    </source>
</evidence>
<evidence type="ECO:0000313" key="6">
    <source>
        <dbReference type="Proteomes" id="UP000033945"/>
    </source>
</evidence>
<dbReference type="Proteomes" id="UP000033945">
    <property type="component" value="Unassembled WGS sequence"/>
</dbReference>
<dbReference type="CDD" id="cd02440">
    <property type="entry name" value="AdoMet_MTases"/>
    <property type="match status" value="1"/>
</dbReference>
<dbReference type="SUPFAM" id="SSF53335">
    <property type="entry name" value="S-adenosyl-L-methionine-dependent methyltransferases"/>
    <property type="match status" value="1"/>
</dbReference>
<dbReference type="Pfam" id="PF08241">
    <property type="entry name" value="Methyltransf_11"/>
    <property type="match status" value="1"/>
</dbReference>
<dbReference type="InterPro" id="IPR029063">
    <property type="entry name" value="SAM-dependent_MTases_sf"/>
</dbReference>
<proteinExistence type="predicted"/>
<keyword evidence="1" id="KW-0489">Methyltransferase</keyword>
<organism evidence="5 6">
    <name type="scientific">Candidatus Giovannonibacteria bacterium GW2011_GWA2_44_26</name>
    <dbReference type="NCBI Taxonomy" id="1618648"/>
    <lineage>
        <taxon>Bacteria</taxon>
        <taxon>Candidatus Giovannoniibacteriota</taxon>
    </lineage>
</organism>
<reference evidence="5 6" key="1">
    <citation type="journal article" date="2015" name="Nature">
        <title>rRNA introns, odd ribosomes, and small enigmatic genomes across a large radiation of phyla.</title>
        <authorList>
            <person name="Brown C.T."/>
            <person name="Hug L.A."/>
            <person name="Thomas B.C."/>
            <person name="Sharon I."/>
            <person name="Castelle C.J."/>
            <person name="Singh A."/>
            <person name="Wilkins M.J."/>
            <person name="Williams K.H."/>
            <person name="Banfield J.F."/>
        </authorList>
    </citation>
    <scope>NUCLEOTIDE SEQUENCE [LARGE SCALE GENOMIC DNA]</scope>
</reference>